<organism evidence="3 4">
    <name type="scientific">Enhydrobacter aerosaccus</name>
    <dbReference type="NCBI Taxonomy" id="225324"/>
    <lineage>
        <taxon>Bacteria</taxon>
        <taxon>Pseudomonadati</taxon>
        <taxon>Pseudomonadota</taxon>
        <taxon>Alphaproteobacteria</taxon>
        <taxon>Hyphomicrobiales</taxon>
        <taxon>Enhydrobacter</taxon>
    </lineage>
</organism>
<keyword evidence="1" id="KW-1133">Transmembrane helix</keyword>
<feature type="transmembrane region" description="Helical" evidence="1">
    <location>
        <begin position="172"/>
        <end position="191"/>
    </location>
</feature>
<dbReference type="AlphaFoldDB" id="A0A1T4S9L4"/>
<dbReference type="PROSITE" id="PS50125">
    <property type="entry name" value="GUANYLATE_CYCLASE_2"/>
    <property type="match status" value="1"/>
</dbReference>
<dbReference type="STRING" id="225324.SAMN02745126_04479"/>
<dbReference type="GO" id="GO:0035556">
    <property type="term" value="P:intracellular signal transduction"/>
    <property type="evidence" value="ECO:0007669"/>
    <property type="project" value="InterPro"/>
</dbReference>
<dbReference type="InterPro" id="IPR001054">
    <property type="entry name" value="A/G_cyclase"/>
</dbReference>
<dbReference type="Gene3D" id="3.30.70.1230">
    <property type="entry name" value="Nucleotide cyclase"/>
    <property type="match status" value="1"/>
</dbReference>
<dbReference type="GO" id="GO:0009190">
    <property type="term" value="P:cyclic nucleotide biosynthetic process"/>
    <property type="evidence" value="ECO:0007669"/>
    <property type="project" value="InterPro"/>
</dbReference>
<reference evidence="4" key="1">
    <citation type="submission" date="2017-02" db="EMBL/GenBank/DDBJ databases">
        <authorList>
            <person name="Varghese N."/>
            <person name="Submissions S."/>
        </authorList>
    </citation>
    <scope>NUCLEOTIDE SEQUENCE [LARGE SCALE GENOMIC DNA]</scope>
    <source>
        <strain evidence="4">ATCC 27094</strain>
    </source>
</reference>
<dbReference type="Proteomes" id="UP000190092">
    <property type="component" value="Unassembled WGS sequence"/>
</dbReference>
<keyword evidence="1" id="KW-0472">Membrane</keyword>
<dbReference type="Pfam" id="PF00211">
    <property type="entry name" value="Guanylate_cyc"/>
    <property type="match status" value="1"/>
</dbReference>
<sequence>MAVTYLARGANLQVSGGHLPVFGKEVAIPATRAGSSIVSPVGGGLLKRAAARVADLALDKQTKATLSERVRRRIEQEQAESEIIIGWIQAGAIVFFGALYAISPKAFPPGTRFEPVPWTLAIYAVFTAVRLVLAYRGRLSDGFVTISTVVDVAVLMIAIWSFHLQYQAPPALYLKAPTLMYVFIFIALRTLRFEPRYVLIAGGCGAAGWLVLVLLATVGSSGTAPTFTHSYVDYATSYRILRGAEIDKIVSIVMVTAILGLSLVRARKLLVNSVADAIAATDLARFFAPEVAARLRRGEVDPAAGQGVRREAGILAIDMRGFTALSHRMSPTDLIALLGEYHSRLVPIIQRHRGSVDKYLGDGILASFGAVAPTPTYAADLCRAIEQLMVTAEHWRLERQTRGLPTPAIGMAGATGEVVFGIVGDESRLEYTVVGEVVNIAAKLEKLTKHEGVPTLLTHEAYALALAQGYRPQAKLEEQRARSIEGVAHQVDLIAVVTGASQPNNNGPRS</sequence>
<name>A0A1T4S9L4_9HYPH</name>
<proteinExistence type="predicted"/>
<evidence type="ECO:0000256" key="1">
    <source>
        <dbReference type="SAM" id="Phobius"/>
    </source>
</evidence>
<feature type="transmembrane region" description="Helical" evidence="1">
    <location>
        <begin position="198"/>
        <end position="218"/>
    </location>
</feature>
<dbReference type="CDD" id="cd07302">
    <property type="entry name" value="CHD"/>
    <property type="match status" value="1"/>
</dbReference>
<feature type="domain" description="Guanylate cyclase" evidence="2">
    <location>
        <begin position="313"/>
        <end position="445"/>
    </location>
</feature>
<dbReference type="EMBL" id="FUWJ01000007">
    <property type="protein sequence ID" value="SKA25000.1"/>
    <property type="molecule type" value="Genomic_DNA"/>
</dbReference>
<gene>
    <name evidence="3" type="ORF">SAMN02745126_04479</name>
</gene>
<dbReference type="SMART" id="SM00044">
    <property type="entry name" value="CYCc"/>
    <property type="match status" value="1"/>
</dbReference>
<evidence type="ECO:0000313" key="3">
    <source>
        <dbReference type="EMBL" id="SKA25000.1"/>
    </source>
</evidence>
<keyword evidence="4" id="KW-1185">Reference proteome</keyword>
<dbReference type="PANTHER" id="PTHR43081">
    <property type="entry name" value="ADENYLATE CYCLASE, TERMINAL-DIFFERENTIATION SPECIFIC-RELATED"/>
    <property type="match status" value="1"/>
</dbReference>
<accession>A0A1T4S9L4</accession>
<feature type="transmembrane region" description="Helical" evidence="1">
    <location>
        <begin position="142"/>
        <end position="160"/>
    </location>
</feature>
<protein>
    <submittedName>
        <fullName evidence="3">Adenylate cyclase</fullName>
    </submittedName>
</protein>
<feature type="transmembrane region" description="Helical" evidence="1">
    <location>
        <begin position="115"/>
        <end position="135"/>
    </location>
</feature>
<keyword evidence="1" id="KW-0812">Transmembrane</keyword>
<evidence type="ECO:0000259" key="2">
    <source>
        <dbReference type="PROSITE" id="PS50125"/>
    </source>
</evidence>
<evidence type="ECO:0000313" key="4">
    <source>
        <dbReference type="Proteomes" id="UP000190092"/>
    </source>
</evidence>
<dbReference type="OrthoDB" id="9762462at2"/>
<feature type="transmembrane region" description="Helical" evidence="1">
    <location>
        <begin position="83"/>
        <end position="103"/>
    </location>
</feature>
<dbReference type="PANTHER" id="PTHR43081:SF1">
    <property type="entry name" value="ADENYLATE CYCLASE, TERMINAL-DIFFERENTIATION SPECIFIC"/>
    <property type="match status" value="1"/>
</dbReference>
<dbReference type="InterPro" id="IPR050697">
    <property type="entry name" value="Adenylyl/Guanylyl_Cyclase_3/4"/>
</dbReference>
<dbReference type="SUPFAM" id="SSF55073">
    <property type="entry name" value="Nucleotide cyclase"/>
    <property type="match status" value="1"/>
</dbReference>
<dbReference type="InterPro" id="IPR029787">
    <property type="entry name" value="Nucleotide_cyclase"/>
</dbReference>
<dbReference type="GO" id="GO:0004016">
    <property type="term" value="F:adenylate cyclase activity"/>
    <property type="evidence" value="ECO:0007669"/>
    <property type="project" value="UniProtKB-ARBA"/>
</dbReference>